<reference evidence="6 7" key="1">
    <citation type="submission" date="2018-10" db="EMBL/GenBank/DDBJ databases">
        <title>Phylogenomics of Brevibacillus.</title>
        <authorList>
            <person name="Dunlap C."/>
        </authorList>
    </citation>
    <scope>NUCLEOTIDE SEQUENCE [LARGE SCALE GENOMIC DNA]</scope>
    <source>
        <strain evidence="6 7">JCM 15085</strain>
    </source>
</reference>
<evidence type="ECO:0000313" key="7">
    <source>
        <dbReference type="Proteomes" id="UP000281915"/>
    </source>
</evidence>
<dbReference type="EMBL" id="RHHT01000031">
    <property type="protein sequence ID" value="RNB77435.1"/>
    <property type="molecule type" value="Genomic_DNA"/>
</dbReference>
<keyword evidence="6" id="KW-0969">Cilium</keyword>
<comment type="subcellular location">
    <subcellularLocation>
        <location evidence="1 4">Bacterial flagellum basal body</location>
    </subcellularLocation>
</comment>
<dbReference type="Proteomes" id="UP000281915">
    <property type="component" value="Unassembled WGS sequence"/>
</dbReference>
<name>A0A3M8CRC8_9BACL</name>
<proteinExistence type="inferred from homology"/>
<dbReference type="PANTHER" id="PTHR34653:SF1">
    <property type="entry name" value="FLAGELLAR HOOK-BASAL BODY COMPLEX PROTEIN FLIE"/>
    <property type="match status" value="1"/>
</dbReference>
<dbReference type="PRINTS" id="PR01006">
    <property type="entry name" value="FLGHOOKFLIE"/>
</dbReference>
<dbReference type="GO" id="GO:0071973">
    <property type="term" value="P:bacterial-type flagellum-dependent cell motility"/>
    <property type="evidence" value="ECO:0007669"/>
    <property type="project" value="InterPro"/>
</dbReference>
<evidence type="ECO:0000256" key="4">
    <source>
        <dbReference type="HAMAP-Rule" id="MF_00724"/>
    </source>
</evidence>
<dbReference type="GO" id="GO:0009425">
    <property type="term" value="C:bacterial-type flagellum basal body"/>
    <property type="evidence" value="ECO:0007669"/>
    <property type="project" value="UniProtKB-SubCell"/>
</dbReference>
<keyword evidence="6" id="KW-0282">Flagellum</keyword>
<evidence type="ECO:0000256" key="3">
    <source>
        <dbReference type="ARBA" id="ARBA00023143"/>
    </source>
</evidence>
<dbReference type="InterPro" id="IPR001624">
    <property type="entry name" value="FliE"/>
</dbReference>
<evidence type="ECO:0000256" key="2">
    <source>
        <dbReference type="ARBA" id="ARBA00009272"/>
    </source>
</evidence>
<sequence>MDINALPQISPIRTQSMQNLQTPAEVTKGFSAFLTDALNQVNQAQVDSANMADRFAAGNVEIHQVTIASQKASVMLDLTMQVRNKVIESYQEIMRMSI</sequence>
<keyword evidence="6" id="KW-0966">Cell projection</keyword>
<dbReference type="Pfam" id="PF02049">
    <property type="entry name" value="FliE"/>
    <property type="match status" value="1"/>
</dbReference>
<dbReference type="GO" id="GO:0005198">
    <property type="term" value="F:structural molecule activity"/>
    <property type="evidence" value="ECO:0007669"/>
    <property type="project" value="UniProtKB-UniRule"/>
</dbReference>
<dbReference type="GO" id="GO:0003774">
    <property type="term" value="F:cytoskeletal motor activity"/>
    <property type="evidence" value="ECO:0007669"/>
    <property type="project" value="InterPro"/>
</dbReference>
<dbReference type="HAMAP" id="MF_00724">
    <property type="entry name" value="FliE"/>
    <property type="match status" value="1"/>
</dbReference>
<dbReference type="NCBIfam" id="TIGR00205">
    <property type="entry name" value="fliE"/>
    <property type="match status" value="1"/>
</dbReference>
<dbReference type="PANTHER" id="PTHR34653">
    <property type="match status" value="1"/>
</dbReference>
<evidence type="ECO:0000313" key="6">
    <source>
        <dbReference type="EMBL" id="RNB77435.1"/>
    </source>
</evidence>
<gene>
    <name evidence="4 6" type="primary">fliE</name>
    <name evidence="6" type="ORF">EDM58_15785</name>
</gene>
<organism evidence="6 7">
    <name type="scientific">Brevibacillus panacihumi</name>
    <dbReference type="NCBI Taxonomy" id="497735"/>
    <lineage>
        <taxon>Bacteria</taxon>
        <taxon>Bacillati</taxon>
        <taxon>Bacillota</taxon>
        <taxon>Bacilli</taxon>
        <taxon>Bacillales</taxon>
        <taxon>Paenibacillaceae</taxon>
        <taxon>Brevibacillus</taxon>
    </lineage>
</organism>
<evidence type="ECO:0000256" key="1">
    <source>
        <dbReference type="ARBA" id="ARBA00004117"/>
    </source>
</evidence>
<accession>A0A3M8CRC8</accession>
<dbReference type="AlphaFoldDB" id="A0A3M8CRC8"/>
<dbReference type="RefSeq" id="WP_122914189.1">
    <property type="nucleotide sequence ID" value="NZ_JBCNED010000006.1"/>
</dbReference>
<comment type="caution">
    <text evidence="6">The sequence shown here is derived from an EMBL/GenBank/DDBJ whole genome shotgun (WGS) entry which is preliminary data.</text>
</comment>
<keyword evidence="3 4" id="KW-0975">Bacterial flagellum</keyword>
<comment type="similarity">
    <text evidence="2 4">Belongs to the FliE family.</text>
</comment>
<protein>
    <recommendedName>
        <fullName evidence="4 5">Flagellar hook-basal body complex protein FliE</fullName>
    </recommendedName>
</protein>
<evidence type="ECO:0000256" key="5">
    <source>
        <dbReference type="NCBIfam" id="TIGR00205"/>
    </source>
</evidence>